<feature type="transmembrane region" description="Helical" evidence="8">
    <location>
        <begin position="193"/>
        <end position="215"/>
    </location>
</feature>
<reference evidence="10" key="1">
    <citation type="submission" date="2017-06" db="EMBL/GenBank/DDBJ databases">
        <authorList>
            <person name="Varghese N."/>
            <person name="Submissions S."/>
        </authorList>
    </citation>
    <scope>NUCLEOTIDE SEQUENCE [LARGE SCALE GENOMIC DNA]</scope>
    <source>
        <strain evidence="10">JAD2</strain>
    </source>
</reference>
<keyword evidence="10" id="KW-1185">Reference proteome</keyword>
<keyword evidence="4 8" id="KW-0812">Transmembrane</keyword>
<keyword evidence="2" id="KW-1003">Cell membrane</keyword>
<protein>
    <recommendedName>
        <fullName evidence="11">DUF2029 domain-containing protein</fullName>
    </recommendedName>
</protein>
<dbReference type="EMBL" id="FYEK01000002">
    <property type="protein sequence ID" value="SNB49140.1"/>
    <property type="molecule type" value="Genomic_DNA"/>
</dbReference>
<evidence type="ECO:0008006" key="11">
    <source>
        <dbReference type="Google" id="ProtNLM"/>
    </source>
</evidence>
<comment type="similarity">
    <text evidence="7">Belongs to the glycosyltransferase 87 family.</text>
</comment>
<keyword evidence="3" id="KW-0808">Transferase</keyword>
<keyword evidence="5 8" id="KW-1133">Transmembrane helix</keyword>
<accession>A0A212PQH0</accession>
<evidence type="ECO:0000256" key="6">
    <source>
        <dbReference type="ARBA" id="ARBA00023136"/>
    </source>
</evidence>
<evidence type="ECO:0000256" key="4">
    <source>
        <dbReference type="ARBA" id="ARBA00022692"/>
    </source>
</evidence>
<evidence type="ECO:0000256" key="2">
    <source>
        <dbReference type="ARBA" id="ARBA00022475"/>
    </source>
</evidence>
<comment type="subcellular location">
    <subcellularLocation>
        <location evidence="1">Cell membrane</location>
        <topology evidence="1">Multi-pass membrane protein</topology>
    </subcellularLocation>
</comment>
<feature type="transmembrane region" description="Helical" evidence="8">
    <location>
        <begin position="331"/>
        <end position="352"/>
    </location>
</feature>
<organism evidence="9 10">
    <name type="scientific">Thermoflexus hugenholtzii JAD2</name>
    <dbReference type="NCBI Taxonomy" id="877466"/>
    <lineage>
        <taxon>Bacteria</taxon>
        <taxon>Bacillati</taxon>
        <taxon>Chloroflexota</taxon>
        <taxon>Thermoflexia</taxon>
        <taxon>Thermoflexales</taxon>
        <taxon>Thermoflexaceae</taxon>
        <taxon>Thermoflexus</taxon>
    </lineage>
</organism>
<evidence type="ECO:0000256" key="3">
    <source>
        <dbReference type="ARBA" id="ARBA00022679"/>
    </source>
</evidence>
<dbReference type="GO" id="GO:0016758">
    <property type="term" value="F:hexosyltransferase activity"/>
    <property type="evidence" value="ECO:0007669"/>
    <property type="project" value="InterPro"/>
</dbReference>
<dbReference type="AlphaFoldDB" id="A0A212PQH0"/>
<feature type="transmembrane region" description="Helical" evidence="8">
    <location>
        <begin position="168"/>
        <end position="187"/>
    </location>
</feature>
<feature type="transmembrane region" description="Helical" evidence="8">
    <location>
        <begin position="358"/>
        <end position="380"/>
    </location>
</feature>
<feature type="transmembrane region" description="Helical" evidence="8">
    <location>
        <begin position="297"/>
        <end position="319"/>
    </location>
</feature>
<sequence>MTVVLTFWVGRWIWLMIDIHRGRPDRLMDFATYYVAARALWEGKDLYQIDGSQWFALGKESGIPTALGIYVYPPLFALLMTLLAWLPFSAAAMVWGAITWASFLGSAYLFARWVRLPTWPFLLCALLFLPVSVTMNYGQSNGILLFLILLAWLSLHAPSAWTQGWGAVALSIAIWVKMWPALLGLYFCLSRKFLRPLLWTGIAFLGLGGLQALILGSERWMRFLRVGFPDLLRLLMLQPPHNPLWRSFSGPLFDSARPHTMPLAALPFVLLVTWLLLRRSHLGSAYDLSLVLSPIPLIARFQEYHHLVLLLIPLWTLIAEGAKGTLPRLSWVLAMGGGMIVNAHWILGWLVVRRGLGIGAPLYTSYTLPLLGTFLIWMALTWSRLARQMEAPIIKRIRDEADAPASGDGE</sequence>
<feature type="transmembrane region" description="Helical" evidence="8">
    <location>
        <begin position="260"/>
        <end position="277"/>
    </location>
</feature>
<dbReference type="InterPro" id="IPR018584">
    <property type="entry name" value="GT87"/>
</dbReference>
<proteinExistence type="inferred from homology"/>
<feature type="transmembrane region" description="Helical" evidence="8">
    <location>
        <begin position="92"/>
        <end position="111"/>
    </location>
</feature>
<dbReference type="Pfam" id="PF09594">
    <property type="entry name" value="GT87"/>
    <property type="match status" value="1"/>
</dbReference>
<evidence type="ECO:0000256" key="8">
    <source>
        <dbReference type="SAM" id="Phobius"/>
    </source>
</evidence>
<name>A0A212PQH0_9CHLR</name>
<keyword evidence="6 8" id="KW-0472">Membrane</keyword>
<evidence type="ECO:0000256" key="7">
    <source>
        <dbReference type="ARBA" id="ARBA00024033"/>
    </source>
</evidence>
<feature type="transmembrane region" description="Helical" evidence="8">
    <location>
        <begin position="118"/>
        <end position="137"/>
    </location>
</feature>
<feature type="transmembrane region" description="Helical" evidence="8">
    <location>
        <begin position="67"/>
        <end position="86"/>
    </location>
</feature>
<evidence type="ECO:0000256" key="1">
    <source>
        <dbReference type="ARBA" id="ARBA00004651"/>
    </source>
</evidence>
<dbReference type="GO" id="GO:0005886">
    <property type="term" value="C:plasma membrane"/>
    <property type="evidence" value="ECO:0007669"/>
    <property type="project" value="UniProtKB-SubCell"/>
</dbReference>
<evidence type="ECO:0000313" key="9">
    <source>
        <dbReference type="EMBL" id="SNB49140.1"/>
    </source>
</evidence>
<gene>
    <name evidence="9" type="ORF">SAMN02746019_00029070</name>
</gene>
<evidence type="ECO:0000256" key="5">
    <source>
        <dbReference type="ARBA" id="ARBA00022989"/>
    </source>
</evidence>
<evidence type="ECO:0000313" key="10">
    <source>
        <dbReference type="Proteomes" id="UP000197025"/>
    </source>
</evidence>
<dbReference type="InParanoid" id="A0A212PQH0"/>
<dbReference type="Proteomes" id="UP000197025">
    <property type="component" value="Unassembled WGS sequence"/>
</dbReference>